<sequence length="125" mass="14727">MNEQQSLELISIKHNKTTDNSPKSNFECIEDVLFNQFNVNNYNICSSVKLNLYIDFSLPHNDKLHNQTITNKEIMSEQEGILSFSINTQLRHLEKDEEYGALINLILDNKHYRDYVIKYLDEKSK</sequence>
<dbReference type="Proteomes" id="UP000266861">
    <property type="component" value="Unassembled WGS sequence"/>
</dbReference>
<comment type="caution">
    <text evidence="1">The sequence shown here is derived from an EMBL/GenBank/DDBJ whole genome shotgun (WGS) entry which is preliminary data.</text>
</comment>
<organism evidence="1 2">
    <name type="scientific">Diversispora epigaea</name>
    <dbReference type="NCBI Taxonomy" id="1348612"/>
    <lineage>
        <taxon>Eukaryota</taxon>
        <taxon>Fungi</taxon>
        <taxon>Fungi incertae sedis</taxon>
        <taxon>Mucoromycota</taxon>
        <taxon>Glomeromycotina</taxon>
        <taxon>Glomeromycetes</taxon>
        <taxon>Diversisporales</taxon>
        <taxon>Diversisporaceae</taxon>
        <taxon>Diversispora</taxon>
    </lineage>
</organism>
<gene>
    <name evidence="1" type="ORF">Glove_87g78</name>
</gene>
<accession>A0A397J652</accession>
<evidence type="ECO:0000313" key="1">
    <source>
        <dbReference type="EMBL" id="RHZ83809.1"/>
    </source>
</evidence>
<dbReference type="EMBL" id="PQFF01000083">
    <property type="protein sequence ID" value="RHZ83809.1"/>
    <property type="molecule type" value="Genomic_DNA"/>
</dbReference>
<name>A0A397J652_9GLOM</name>
<evidence type="ECO:0000313" key="2">
    <source>
        <dbReference type="Proteomes" id="UP000266861"/>
    </source>
</evidence>
<keyword evidence="2" id="KW-1185">Reference proteome</keyword>
<dbReference type="AlphaFoldDB" id="A0A397J652"/>
<protein>
    <submittedName>
        <fullName evidence="1">Uncharacterized protein</fullName>
    </submittedName>
</protein>
<reference evidence="1 2" key="1">
    <citation type="submission" date="2018-08" db="EMBL/GenBank/DDBJ databases">
        <title>Genome and evolution of the arbuscular mycorrhizal fungus Diversispora epigaea (formerly Glomus versiforme) and its bacterial endosymbionts.</title>
        <authorList>
            <person name="Sun X."/>
            <person name="Fei Z."/>
            <person name="Harrison M."/>
        </authorList>
    </citation>
    <scope>NUCLEOTIDE SEQUENCE [LARGE SCALE GENOMIC DNA]</scope>
    <source>
        <strain evidence="1 2">IT104</strain>
    </source>
</reference>
<proteinExistence type="predicted"/>